<dbReference type="InterPro" id="IPR050645">
    <property type="entry name" value="Histidine_acid_phosphatase"/>
</dbReference>
<feature type="compositionally biased region" description="Basic and acidic residues" evidence="1">
    <location>
        <begin position="210"/>
        <end position="240"/>
    </location>
</feature>
<feature type="compositionally biased region" description="Acidic residues" evidence="1">
    <location>
        <begin position="241"/>
        <end position="252"/>
    </location>
</feature>
<dbReference type="EMBL" id="LK023315">
    <property type="protein sequence ID" value="CDS04697.1"/>
    <property type="molecule type" value="Genomic_DNA"/>
</dbReference>
<sequence>MGSVQPIFRNDLHGVDAYTRHKKLIRDYVLHYGRGAQPPKAQIPASVKTEYDIIREHHRFVRSDDEDDDEQSWEQRVAKKYYDKLFKEYAICELKYYKEGKIALRWRTEKEVILGKGQFICGSTRCDDSDDLESWEVNFAYVEHGEKKNELVKVRLCPDCSYKLNYKQQKRAAKENKKRRRRSRSTTQEDRSKSKRRRRHSSDEEEEEDQQRSRSQEPEKEDERSIWSKPIEQKQEKSKEEEFEDYFADLLQ</sequence>
<proteinExistence type="predicted"/>
<feature type="compositionally biased region" description="Basic residues" evidence="1">
    <location>
        <begin position="168"/>
        <end position="184"/>
    </location>
</feature>
<evidence type="ECO:0000256" key="1">
    <source>
        <dbReference type="SAM" id="MobiDB-lite"/>
    </source>
</evidence>
<evidence type="ECO:0008006" key="3">
    <source>
        <dbReference type="Google" id="ProtNLM"/>
    </source>
</evidence>
<reference evidence="2" key="1">
    <citation type="journal article" date="2014" name="Genome Announc.">
        <title>De novo whole-genome sequence and genome annotation of Lichtheimia ramosa.</title>
        <authorList>
            <person name="Linde J."/>
            <person name="Schwartze V."/>
            <person name="Binder U."/>
            <person name="Lass-Florl C."/>
            <person name="Voigt K."/>
            <person name="Horn F."/>
        </authorList>
    </citation>
    <scope>NUCLEOTIDE SEQUENCE</scope>
    <source>
        <strain evidence="2">JMRC FSU:6197</strain>
    </source>
</reference>
<dbReference type="PANTHER" id="PTHR11567:SF25">
    <property type="entry name" value="PROTEIN FRA10AC1"/>
    <property type="match status" value="1"/>
</dbReference>
<evidence type="ECO:0000313" key="2">
    <source>
        <dbReference type="EMBL" id="CDS04697.1"/>
    </source>
</evidence>
<gene>
    <name evidence="2" type="ORF">LRAMOSA07237</name>
</gene>
<dbReference type="GO" id="GO:0016791">
    <property type="term" value="F:phosphatase activity"/>
    <property type="evidence" value="ECO:0007669"/>
    <property type="project" value="TreeGrafter"/>
</dbReference>
<feature type="region of interest" description="Disordered" evidence="1">
    <location>
        <begin position="168"/>
        <end position="252"/>
    </location>
</feature>
<accession>A0A077WDJ5</accession>
<protein>
    <recommendedName>
        <fullName evidence="3">Protein FRA10AC1</fullName>
    </recommendedName>
</protein>
<dbReference type="AlphaFoldDB" id="A0A077WDJ5"/>
<name>A0A077WDJ5_9FUNG</name>
<dbReference type="PANTHER" id="PTHR11567">
    <property type="entry name" value="ACID PHOSPHATASE-RELATED"/>
    <property type="match status" value="1"/>
</dbReference>
<dbReference type="InterPro" id="IPR019129">
    <property type="entry name" value="Folate-sensitive_fs_Fra10Ac1"/>
</dbReference>
<dbReference type="Pfam" id="PF09725">
    <property type="entry name" value="Fra10Ac1"/>
    <property type="match status" value="1"/>
</dbReference>
<organism evidence="2">
    <name type="scientific">Lichtheimia ramosa</name>
    <dbReference type="NCBI Taxonomy" id="688394"/>
    <lineage>
        <taxon>Eukaryota</taxon>
        <taxon>Fungi</taxon>
        <taxon>Fungi incertae sedis</taxon>
        <taxon>Mucoromycota</taxon>
        <taxon>Mucoromycotina</taxon>
        <taxon>Mucoromycetes</taxon>
        <taxon>Mucorales</taxon>
        <taxon>Lichtheimiaceae</taxon>
        <taxon>Lichtheimia</taxon>
    </lineage>
</organism>
<dbReference type="OrthoDB" id="197967at2759"/>